<reference evidence="3" key="1">
    <citation type="journal article" date="2017" name="Nat. Commun.">
        <title>The asparagus genome sheds light on the origin and evolution of a young Y chromosome.</title>
        <authorList>
            <person name="Harkess A."/>
            <person name="Zhou J."/>
            <person name="Xu C."/>
            <person name="Bowers J.E."/>
            <person name="Van der Hulst R."/>
            <person name="Ayyampalayam S."/>
            <person name="Mercati F."/>
            <person name="Riccardi P."/>
            <person name="McKain M.R."/>
            <person name="Kakrana A."/>
            <person name="Tang H."/>
            <person name="Ray J."/>
            <person name="Groenendijk J."/>
            <person name="Arikit S."/>
            <person name="Mathioni S.M."/>
            <person name="Nakano M."/>
            <person name="Shan H."/>
            <person name="Telgmann-Rauber A."/>
            <person name="Kanno A."/>
            <person name="Yue Z."/>
            <person name="Chen H."/>
            <person name="Li W."/>
            <person name="Chen Y."/>
            <person name="Xu X."/>
            <person name="Zhang Y."/>
            <person name="Luo S."/>
            <person name="Chen H."/>
            <person name="Gao J."/>
            <person name="Mao Z."/>
            <person name="Pires J.C."/>
            <person name="Luo M."/>
            <person name="Kudrna D."/>
            <person name="Wing R.A."/>
            <person name="Meyers B.C."/>
            <person name="Yi K."/>
            <person name="Kong H."/>
            <person name="Lavrijsen P."/>
            <person name="Sunseri F."/>
            <person name="Falavigna A."/>
            <person name="Ye Y."/>
            <person name="Leebens-Mack J.H."/>
            <person name="Chen G."/>
        </authorList>
    </citation>
    <scope>NUCLEOTIDE SEQUENCE [LARGE SCALE GENOMIC DNA]</scope>
    <source>
        <strain evidence="3">cv. DH0086</strain>
    </source>
</reference>
<keyword evidence="1" id="KW-0812">Transmembrane</keyword>
<accession>A0A5P1EF63</accession>
<evidence type="ECO:0000256" key="1">
    <source>
        <dbReference type="SAM" id="Phobius"/>
    </source>
</evidence>
<dbReference type="EMBL" id="CM007387">
    <property type="protein sequence ID" value="ONK64535.1"/>
    <property type="molecule type" value="Genomic_DNA"/>
</dbReference>
<dbReference type="Gramene" id="ONK64535">
    <property type="protein sequence ID" value="ONK64535"/>
    <property type="gene ID" value="A4U43_C07F27110"/>
</dbReference>
<sequence>MDTNQEELVRIMSCSAAAAGLVMVMMTFLYEYQHGRLRRQRTGKSSCANKRRQVVGFEDVEVMSTLVDKMDEIALHLKMSIKSGVKNYLRMSMLLVNFPRHVLDHVLDYLYDDERLARLFIVKPLDSKVAWIDNHVVKYDLDANGDVDDDIVECSNEA</sequence>
<keyword evidence="1" id="KW-0472">Membrane</keyword>
<organism evidence="2 3">
    <name type="scientific">Asparagus officinalis</name>
    <name type="common">Garden asparagus</name>
    <dbReference type="NCBI Taxonomy" id="4686"/>
    <lineage>
        <taxon>Eukaryota</taxon>
        <taxon>Viridiplantae</taxon>
        <taxon>Streptophyta</taxon>
        <taxon>Embryophyta</taxon>
        <taxon>Tracheophyta</taxon>
        <taxon>Spermatophyta</taxon>
        <taxon>Magnoliopsida</taxon>
        <taxon>Liliopsida</taxon>
        <taxon>Asparagales</taxon>
        <taxon>Asparagaceae</taxon>
        <taxon>Asparagoideae</taxon>
        <taxon>Asparagus</taxon>
    </lineage>
</organism>
<feature type="transmembrane region" description="Helical" evidence="1">
    <location>
        <begin position="12"/>
        <end position="32"/>
    </location>
</feature>
<protein>
    <submittedName>
        <fullName evidence="2">Uncharacterized protein</fullName>
    </submittedName>
</protein>
<name>A0A5P1EF63_ASPOF</name>
<evidence type="ECO:0000313" key="3">
    <source>
        <dbReference type="Proteomes" id="UP000243459"/>
    </source>
</evidence>
<keyword evidence="1" id="KW-1133">Transmembrane helix</keyword>
<evidence type="ECO:0000313" key="2">
    <source>
        <dbReference type="EMBL" id="ONK64535.1"/>
    </source>
</evidence>
<dbReference type="Proteomes" id="UP000243459">
    <property type="component" value="Chromosome 7"/>
</dbReference>
<gene>
    <name evidence="2" type="ORF">A4U43_C07F27110</name>
</gene>
<keyword evidence="3" id="KW-1185">Reference proteome</keyword>
<proteinExistence type="predicted"/>
<dbReference type="AlphaFoldDB" id="A0A5P1EF63"/>